<evidence type="ECO:0008006" key="4">
    <source>
        <dbReference type="Google" id="ProtNLM"/>
    </source>
</evidence>
<keyword evidence="3" id="KW-1185">Reference proteome</keyword>
<sequence length="348" mass="39869">MTGGRGRGRNSRTRTQEEKVVEPDSGSGSENNEDISGNSSSSSGEAMLTIEPGKFWFDEPKVVQKVTQSIKNYYHYPYLNWRETSDLVKDHWFNNFKAFCKWDPVHENEVKRHFNVTGRLRLKDNVHDAGSKVKGKDKPCPSWMVPDVYKAFLERRKDKKFRQRSKQASLNKKCAKEGPTHHYGSIKATKHAAKMERYEKLQHDYQEKGEEVTPDKAWFDAFGGFKKGHVYGLGSATPLYYQSPSMSKGKSLNTSSSYVPGILSQVEDRARETLQKEIEEHRKFIEETRIREEMYMKNQEEMKQQLANLSQFFQTQTCNTNLFNNFYNPNNDNSGGGGIGGAGVGFQV</sequence>
<gene>
    <name evidence="2" type="ORF">RND81_04G018000</name>
</gene>
<proteinExistence type="predicted"/>
<evidence type="ECO:0000313" key="2">
    <source>
        <dbReference type="EMBL" id="KAK9732728.1"/>
    </source>
</evidence>
<feature type="region of interest" description="Disordered" evidence="1">
    <location>
        <begin position="1"/>
        <end position="44"/>
    </location>
</feature>
<feature type="region of interest" description="Disordered" evidence="1">
    <location>
        <begin position="163"/>
        <end position="182"/>
    </location>
</feature>
<organism evidence="2 3">
    <name type="scientific">Saponaria officinalis</name>
    <name type="common">Common soapwort</name>
    <name type="synonym">Lychnis saponaria</name>
    <dbReference type="NCBI Taxonomy" id="3572"/>
    <lineage>
        <taxon>Eukaryota</taxon>
        <taxon>Viridiplantae</taxon>
        <taxon>Streptophyta</taxon>
        <taxon>Embryophyta</taxon>
        <taxon>Tracheophyta</taxon>
        <taxon>Spermatophyta</taxon>
        <taxon>Magnoliopsida</taxon>
        <taxon>eudicotyledons</taxon>
        <taxon>Gunneridae</taxon>
        <taxon>Pentapetalae</taxon>
        <taxon>Caryophyllales</taxon>
        <taxon>Caryophyllaceae</taxon>
        <taxon>Caryophylleae</taxon>
        <taxon>Saponaria</taxon>
    </lineage>
</organism>
<protein>
    <recommendedName>
        <fullName evidence="4">Transposase, Ptta/En/Spm, plant</fullName>
    </recommendedName>
</protein>
<feature type="compositionally biased region" description="Low complexity" evidence="1">
    <location>
        <begin position="25"/>
        <end position="44"/>
    </location>
</feature>
<feature type="compositionally biased region" description="Basic residues" evidence="1">
    <location>
        <begin position="1"/>
        <end position="12"/>
    </location>
</feature>
<dbReference type="AlphaFoldDB" id="A0AAW1LIE5"/>
<evidence type="ECO:0000256" key="1">
    <source>
        <dbReference type="SAM" id="MobiDB-lite"/>
    </source>
</evidence>
<comment type="caution">
    <text evidence="2">The sequence shown here is derived from an EMBL/GenBank/DDBJ whole genome shotgun (WGS) entry which is preliminary data.</text>
</comment>
<dbReference type="Proteomes" id="UP001443914">
    <property type="component" value="Unassembled WGS sequence"/>
</dbReference>
<dbReference type="EMBL" id="JBDFQZ010000004">
    <property type="protein sequence ID" value="KAK9732728.1"/>
    <property type="molecule type" value="Genomic_DNA"/>
</dbReference>
<reference evidence="2" key="1">
    <citation type="submission" date="2024-03" db="EMBL/GenBank/DDBJ databases">
        <title>WGS assembly of Saponaria officinalis var. Norfolk2.</title>
        <authorList>
            <person name="Jenkins J."/>
            <person name="Shu S."/>
            <person name="Grimwood J."/>
            <person name="Barry K."/>
            <person name="Goodstein D."/>
            <person name="Schmutz J."/>
            <person name="Leebens-Mack J."/>
            <person name="Osbourn A."/>
        </authorList>
    </citation>
    <scope>NUCLEOTIDE SEQUENCE [LARGE SCALE GENOMIC DNA]</scope>
    <source>
        <strain evidence="2">JIC</strain>
    </source>
</reference>
<name>A0AAW1LIE5_SAPOF</name>
<accession>A0AAW1LIE5</accession>
<evidence type="ECO:0000313" key="3">
    <source>
        <dbReference type="Proteomes" id="UP001443914"/>
    </source>
</evidence>